<name>A0A0G3BKP9_9BURK</name>
<keyword evidence="1" id="KW-0830">Ubiquinone</keyword>
<dbReference type="AlphaFoldDB" id="A0A0G3BKP9"/>
<proteinExistence type="predicted"/>
<evidence type="ECO:0000313" key="1">
    <source>
        <dbReference type="EMBL" id="AKJ27936.1"/>
    </source>
</evidence>
<dbReference type="STRING" id="413882.AAW51_1245"/>
<gene>
    <name evidence="1" type="primary">ubiJ</name>
    <name evidence="1" type="ORF">AAW51_1245</name>
</gene>
<sequence length="140" mass="15029">MSLQGVSPLLHWPEFLAFRITPAGLLEVVDAPAGTEGDLHLGIDLSQPGRLVESLLTGRRPSVSIRGDSQLATDVGWLMDNLRWDYEDDLARVVGPVVAHQAARVIRATSGAVRQALGTLARWVPGRGDADTDASARRPS</sequence>
<organism evidence="1 2">
    <name type="scientific">Caldimonas brevitalea</name>
    <dbReference type="NCBI Taxonomy" id="413882"/>
    <lineage>
        <taxon>Bacteria</taxon>
        <taxon>Pseudomonadati</taxon>
        <taxon>Pseudomonadota</taxon>
        <taxon>Betaproteobacteria</taxon>
        <taxon>Burkholderiales</taxon>
        <taxon>Sphaerotilaceae</taxon>
        <taxon>Caldimonas</taxon>
    </lineage>
</organism>
<reference evidence="1 2" key="1">
    <citation type="submission" date="2015-05" db="EMBL/GenBank/DDBJ databases">
        <authorList>
            <person name="Tang B."/>
            <person name="Yu Y."/>
        </authorList>
    </citation>
    <scope>NUCLEOTIDE SEQUENCE [LARGE SCALE GENOMIC DNA]</scope>
    <source>
        <strain evidence="1 2">DSM 7029</strain>
    </source>
</reference>
<dbReference type="EMBL" id="CP011371">
    <property type="protein sequence ID" value="AKJ27936.1"/>
    <property type="molecule type" value="Genomic_DNA"/>
</dbReference>
<dbReference type="RefSeq" id="WP_238947774.1">
    <property type="nucleotide sequence ID" value="NZ_CP011371.1"/>
</dbReference>
<dbReference type="KEGG" id="pbh:AAW51_1245"/>
<protein>
    <submittedName>
        <fullName evidence="1">Ubiquinone biosynthesis protein UbiJ</fullName>
    </submittedName>
</protein>
<keyword evidence="2" id="KW-1185">Reference proteome</keyword>
<accession>A0A0G3BKP9</accession>
<dbReference type="Proteomes" id="UP000035352">
    <property type="component" value="Chromosome"/>
</dbReference>
<evidence type="ECO:0000313" key="2">
    <source>
        <dbReference type="Proteomes" id="UP000035352"/>
    </source>
</evidence>